<dbReference type="GO" id="GO:0005739">
    <property type="term" value="C:mitochondrion"/>
    <property type="evidence" value="ECO:0007669"/>
    <property type="project" value="TreeGrafter"/>
</dbReference>
<protein>
    <submittedName>
        <fullName evidence="6">Isopentenyltransferase 3</fullName>
    </submittedName>
</protein>
<dbReference type="GO" id="GO:0009691">
    <property type="term" value="P:cytokinin biosynthetic process"/>
    <property type="evidence" value="ECO:0007669"/>
    <property type="project" value="UniProtKB-KW"/>
</dbReference>
<dbReference type="Pfam" id="PF01715">
    <property type="entry name" value="IPPT"/>
    <property type="match status" value="1"/>
</dbReference>
<dbReference type="Gene3D" id="3.40.50.300">
    <property type="entry name" value="P-loop containing nucleotide triphosphate hydrolases"/>
    <property type="match status" value="1"/>
</dbReference>
<gene>
    <name evidence="6" type="ORF">HRI_004591000</name>
</gene>
<dbReference type="GO" id="GO:0052381">
    <property type="term" value="F:tRNA dimethylallyltransferase activity"/>
    <property type="evidence" value="ECO:0007669"/>
    <property type="project" value="TreeGrafter"/>
</dbReference>
<evidence type="ECO:0000256" key="4">
    <source>
        <dbReference type="ARBA" id="ARBA00022741"/>
    </source>
</evidence>
<comment type="similarity">
    <text evidence="1">Belongs to the IPP transferase family.</text>
</comment>
<keyword evidence="5" id="KW-0067">ATP-binding</keyword>
<proteinExistence type="inferred from homology"/>
<keyword evidence="7" id="KW-1185">Reference proteome</keyword>
<dbReference type="GO" id="GO:0005524">
    <property type="term" value="F:ATP binding"/>
    <property type="evidence" value="ECO:0007669"/>
    <property type="project" value="UniProtKB-KW"/>
</dbReference>
<name>A0A9W7MLE5_HIBTR</name>
<dbReference type="InterPro" id="IPR027417">
    <property type="entry name" value="P-loop_NTPase"/>
</dbReference>
<dbReference type="AlphaFoldDB" id="A0A9W7MLE5"/>
<dbReference type="InterPro" id="IPR039657">
    <property type="entry name" value="Dimethylallyltransferase"/>
</dbReference>
<evidence type="ECO:0000256" key="3">
    <source>
        <dbReference type="ARBA" id="ARBA00022712"/>
    </source>
</evidence>
<keyword evidence="3" id="KW-0203">Cytokinin biosynthesis</keyword>
<dbReference type="GO" id="GO:0006400">
    <property type="term" value="P:tRNA modification"/>
    <property type="evidence" value="ECO:0007669"/>
    <property type="project" value="TreeGrafter"/>
</dbReference>
<evidence type="ECO:0000313" key="6">
    <source>
        <dbReference type="EMBL" id="GMJ09218.1"/>
    </source>
</evidence>
<keyword evidence="2" id="KW-0808">Transferase</keyword>
<evidence type="ECO:0000256" key="2">
    <source>
        <dbReference type="ARBA" id="ARBA00022679"/>
    </source>
</evidence>
<dbReference type="PANTHER" id="PTHR11088">
    <property type="entry name" value="TRNA DIMETHYLALLYLTRANSFERASE"/>
    <property type="match status" value="1"/>
</dbReference>
<sequence length="171" mass="18954">MTFSVSMCKQTMSFLNIEYGLFKSNFFRPRQQKDKVVILLGATGTGKSRLSIDLATQFPAEIINSDKIQVHVGLNILSNKIPKEERCGIPHHLLGVIHPNVDFTTLDFVDMASDAMASILSRGQVPIIAGGLNSYIEALADDGDFLFRSKYECCFLCLDVAMPVLDQYVSD</sequence>
<accession>A0A9W7MLE5</accession>
<organism evidence="6 7">
    <name type="scientific">Hibiscus trionum</name>
    <name type="common">Flower of an hour</name>
    <dbReference type="NCBI Taxonomy" id="183268"/>
    <lineage>
        <taxon>Eukaryota</taxon>
        <taxon>Viridiplantae</taxon>
        <taxon>Streptophyta</taxon>
        <taxon>Embryophyta</taxon>
        <taxon>Tracheophyta</taxon>
        <taxon>Spermatophyta</taxon>
        <taxon>Magnoliopsida</taxon>
        <taxon>eudicotyledons</taxon>
        <taxon>Gunneridae</taxon>
        <taxon>Pentapetalae</taxon>
        <taxon>rosids</taxon>
        <taxon>malvids</taxon>
        <taxon>Malvales</taxon>
        <taxon>Malvaceae</taxon>
        <taxon>Malvoideae</taxon>
        <taxon>Hibiscus</taxon>
    </lineage>
</organism>
<evidence type="ECO:0000256" key="1">
    <source>
        <dbReference type="ARBA" id="ARBA00005842"/>
    </source>
</evidence>
<evidence type="ECO:0000256" key="5">
    <source>
        <dbReference type="ARBA" id="ARBA00022840"/>
    </source>
</evidence>
<reference evidence="6" key="1">
    <citation type="submission" date="2023-05" db="EMBL/GenBank/DDBJ databases">
        <title>Genome and transcriptome analyses reveal genes involved in the formation of fine ridges on petal epidermal cells in Hibiscus trionum.</title>
        <authorList>
            <person name="Koshimizu S."/>
            <person name="Masuda S."/>
            <person name="Ishii T."/>
            <person name="Shirasu K."/>
            <person name="Hoshino A."/>
            <person name="Arita M."/>
        </authorList>
    </citation>
    <scope>NUCLEOTIDE SEQUENCE</scope>
    <source>
        <strain evidence="6">Hamamatsu line</strain>
    </source>
</reference>
<evidence type="ECO:0000313" key="7">
    <source>
        <dbReference type="Proteomes" id="UP001165190"/>
    </source>
</evidence>
<comment type="caution">
    <text evidence="6">The sequence shown here is derived from an EMBL/GenBank/DDBJ whole genome shotgun (WGS) entry which is preliminary data.</text>
</comment>
<dbReference type="PANTHER" id="PTHR11088:SF91">
    <property type="entry name" value="ADENYLATE ISOPENTENYLTRANSFERASE 3, CHLOROPLASTIC"/>
    <property type="match status" value="1"/>
</dbReference>
<dbReference type="SUPFAM" id="SSF52540">
    <property type="entry name" value="P-loop containing nucleoside triphosphate hydrolases"/>
    <property type="match status" value="1"/>
</dbReference>
<keyword evidence="4" id="KW-0547">Nucleotide-binding</keyword>
<dbReference type="EMBL" id="BSYR01000054">
    <property type="protein sequence ID" value="GMJ09218.1"/>
    <property type="molecule type" value="Genomic_DNA"/>
</dbReference>
<dbReference type="OrthoDB" id="775260at2759"/>
<dbReference type="Proteomes" id="UP001165190">
    <property type="component" value="Unassembled WGS sequence"/>
</dbReference>